<dbReference type="Gene3D" id="3.40.50.1980">
    <property type="entry name" value="Nitrogenase molybdenum iron protein domain"/>
    <property type="match status" value="2"/>
</dbReference>
<evidence type="ECO:0000313" key="4">
    <source>
        <dbReference type="EMBL" id="SFV63531.1"/>
    </source>
</evidence>
<dbReference type="GO" id="GO:0007155">
    <property type="term" value="P:cell adhesion"/>
    <property type="evidence" value="ECO:0007669"/>
    <property type="project" value="InterPro"/>
</dbReference>
<reference evidence="4" key="1">
    <citation type="submission" date="2016-10" db="EMBL/GenBank/DDBJ databases">
        <authorList>
            <person name="de Groot N.N."/>
        </authorList>
    </citation>
    <scope>NUCLEOTIDE SEQUENCE</scope>
</reference>
<dbReference type="InterPro" id="IPR050492">
    <property type="entry name" value="Bact_metal-bind_prot9"/>
</dbReference>
<dbReference type="SUPFAM" id="SSF53807">
    <property type="entry name" value="Helical backbone' metal receptor"/>
    <property type="match status" value="1"/>
</dbReference>
<name>A0A1W1CCS2_9ZZZZ</name>
<dbReference type="PRINTS" id="PR00690">
    <property type="entry name" value="ADHESNFAMILY"/>
</dbReference>
<protein>
    <submittedName>
        <fullName evidence="4">Periplasmic solute binding protein</fullName>
    </submittedName>
</protein>
<keyword evidence="3" id="KW-0732">Signal</keyword>
<dbReference type="PRINTS" id="PR00691">
    <property type="entry name" value="ADHESINB"/>
</dbReference>
<comment type="similarity">
    <text evidence="1">Belongs to the bacterial solute-binding protein 9 family.</text>
</comment>
<proteinExistence type="inferred from homology"/>
<evidence type="ECO:0000256" key="3">
    <source>
        <dbReference type="ARBA" id="ARBA00022729"/>
    </source>
</evidence>
<dbReference type="AlphaFoldDB" id="A0A1W1CCS2"/>
<dbReference type="InterPro" id="IPR006127">
    <property type="entry name" value="ZnuA-like"/>
</dbReference>
<evidence type="ECO:0000256" key="2">
    <source>
        <dbReference type="ARBA" id="ARBA00022448"/>
    </source>
</evidence>
<sequence length="312" mass="35324">MKIFKIVAVFLLVLFLFLELIAFSSDSEIKLNKPLVSVSTFSLYDITQHIAGRSVEIVNILPFGVDPHSFELTPKIMAKIEKSTLVLYSGAGLEPWIQSISFATTPLDMSKFVDLRALETHEHEEEHTDHDEHCSHGTLDPHYWLDFDNMKKMAIVITKELVIIAPEHKKMYETNRDTYIKMLKKLDTLYTSGLLSCKIQSLILNHNSLGYLAEKYNFHIKSLSGLSPEAESSASDIKRVLQEISETGIRTIFYESFVNAKVIESIANDSNVEIDVLQPLGNITADEARLNATYESLMLQNLSKLKKAMICH</sequence>
<gene>
    <name evidence="4" type="ORF">MNB_SM-4-121</name>
</gene>
<keyword evidence="2" id="KW-0813">Transport</keyword>
<dbReference type="GO" id="GO:0030001">
    <property type="term" value="P:metal ion transport"/>
    <property type="evidence" value="ECO:0007669"/>
    <property type="project" value="InterPro"/>
</dbReference>
<dbReference type="PANTHER" id="PTHR42953">
    <property type="entry name" value="HIGH-AFFINITY ZINC UPTAKE SYSTEM PROTEIN ZNUA-RELATED"/>
    <property type="match status" value="1"/>
</dbReference>
<dbReference type="InterPro" id="IPR006129">
    <property type="entry name" value="AdhesinB"/>
</dbReference>
<dbReference type="PANTHER" id="PTHR42953:SF3">
    <property type="entry name" value="HIGH-AFFINITY ZINC UPTAKE SYSTEM PROTEIN ZNUA"/>
    <property type="match status" value="1"/>
</dbReference>
<dbReference type="GO" id="GO:0046872">
    <property type="term" value="F:metal ion binding"/>
    <property type="evidence" value="ECO:0007669"/>
    <property type="project" value="InterPro"/>
</dbReference>
<dbReference type="Pfam" id="PF01297">
    <property type="entry name" value="ZnuA"/>
    <property type="match status" value="1"/>
</dbReference>
<accession>A0A1W1CCS2</accession>
<organism evidence="4">
    <name type="scientific">hydrothermal vent metagenome</name>
    <dbReference type="NCBI Taxonomy" id="652676"/>
    <lineage>
        <taxon>unclassified sequences</taxon>
        <taxon>metagenomes</taxon>
        <taxon>ecological metagenomes</taxon>
    </lineage>
</organism>
<dbReference type="EMBL" id="FPHF01000070">
    <property type="protein sequence ID" value="SFV63531.1"/>
    <property type="molecule type" value="Genomic_DNA"/>
</dbReference>
<dbReference type="InterPro" id="IPR006128">
    <property type="entry name" value="Lipoprotein_PsaA-like"/>
</dbReference>
<evidence type="ECO:0000256" key="1">
    <source>
        <dbReference type="ARBA" id="ARBA00011028"/>
    </source>
</evidence>